<name>A0A5B7EM66_PORTR</name>
<dbReference type="AlphaFoldDB" id="A0A5B7EM66"/>
<comment type="caution">
    <text evidence="1">The sequence shown here is derived from an EMBL/GenBank/DDBJ whole genome shotgun (WGS) entry which is preliminary data.</text>
</comment>
<keyword evidence="2" id="KW-1185">Reference proteome</keyword>
<gene>
    <name evidence="1" type="ORF">E2C01_029088</name>
</gene>
<protein>
    <submittedName>
        <fullName evidence="1">Uncharacterized protein</fullName>
    </submittedName>
</protein>
<evidence type="ECO:0000313" key="1">
    <source>
        <dbReference type="EMBL" id="MPC35660.1"/>
    </source>
</evidence>
<reference evidence="1 2" key="1">
    <citation type="submission" date="2019-05" db="EMBL/GenBank/DDBJ databases">
        <title>Another draft genome of Portunus trituberculatus and its Hox gene families provides insights of decapod evolution.</title>
        <authorList>
            <person name="Jeong J.-H."/>
            <person name="Song I."/>
            <person name="Kim S."/>
            <person name="Choi T."/>
            <person name="Kim D."/>
            <person name="Ryu S."/>
            <person name="Kim W."/>
        </authorList>
    </citation>
    <scope>NUCLEOTIDE SEQUENCE [LARGE SCALE GENOMIC DNA]</scope>
    <source>
        <tissue evidence="1">Muscle</tissue>
    </source>
</reference>
<proteinExistence type="predicted"/>
<evidence type="ECO:0000313" key="2">
    <source>
        <dbReference type="Proteomes" id="UP000324222"/>
    </source>
</evidence>
<sequence length="59" mass="6561">MISTTSSVAYVQDGFSAAVALINWRDYGDCGLLRRQNMVIRPGHLIKDEVITKTRMGFG</sequence>
<organism evidence="1 2">
    <name type="scientific">Portunus trituberculatus</name>
    <name type="common">Swimming crab</name>
    <name type="synonym">Neptunus trituberculatus</name>
    <dbReference type="NCBI Taxonomy" id="210409"/>
    <lineage>
        <taxon>Eukaryota</taxon>
        <taxon>Metazoa</taxon>
        <taxon>Ecdysozoa</taxon>
        <taxon>Arthropoda</taxon>
        <taxon>Crustacea</taxon>
        <taxon>Multicrustacea</taxon>
        <taxon>Malacostraca</taxon>
        <taxon>Eumalacostraca</taxon>
        <taxon>Eucarida</taxon>
        <taxon>Decapoda</taxon>
        <taxon>Pleocyemata</taxon>
        <taxon>Brachyura</taxon>
        <taxon>Eubrachyura</taxon>
        <taxon>Portunoidea</taxon>
        <taxon>Portunidae</taxon>
        <taxon>Portuninae</taxon>
        <taxon>Portunus</taxon>
    </lineage>
</organism>
<dbReference type="EMBL" id="VSRR010003320">
    <property type="protein sequence ID" value="MPC35660.1"/>
    <property type="molecule type" value="Genomic_DNA"/>
</dbReference>
<accession>A0A5B7EM66</accession>
<dbReference type="Proteomes" id="UP000324222">
    <property type="component" value="Unassembled WGS sequence"/>
</dbReference>